<evidence type="ECO:0000256" key="9">
    <source>
        <dbReference type="SAM" id="Phobius"/>
    </source>
</evidence>
<dbReference type="PROSITE" id="PS51837">
    <property type="entry name" value="LITAF"/>
    <property type="match status" value="1"/>
</dbReference>
<accession>A0A553R2N6</accession>
<evidence type="ECO:0000259" key="10">
    <source>
        <dbReference type="PROSITE" id="PS51837"/>
    </source>
</evidence>
<proteinExistence type="inferred from homology"/>
<keyword evidence="12" id="KW-1185">Reference proteome</keyword>
<keyword evidence="9" id="KW-0812">Transmembrane</keyword>
<feature type="region of interest" description="Disordered" evidence="8">
    <location>
        <begin position="109"/>
        <end position="152"/>
    </location>
</feature>
<dbReference type="PANTHER" id="PTHR23292">
    <property type="entry name" value="LIPOPOLYSACCHARIDE-INDUCED TUMOR NECROSIS FACTOR-ALPHA FACTOR"/>
    <property type="match status" value="1"/>
</dbReference>
<evidence type="ECO:0000256" key="3">
    <source>
        <dbReference type="ARBA" id="ARBA00004630"/>
    </source>
</evidence>
<protein>
    <recommendedName>
        <fullName evidence="10">LITAF domain-containing protein</fullName>
    </recommendedName>
</protein>
<dbReference type="GO" id="GO:0098574">
    <property type="term" value="C:cytoplasmic side of lysosomal membrane"/>
    <property type="evidence" value="ECO:0007669"/>
    <property type="project" value="TreeGrafter"/>
</dbReference>
<feature type="compositionally biased region" description="Pro residues" evidence="8">
    <location>
        <begin position="123"/>
        <end position="147"/>
    </location>
</feature>
<comment type="similarity">
    <text evidence="4">Belongs to the CDIP1/LITAF family.</text>
</comment>
<dbReference type="GO" id="GO:0008270">
    <property type="term" value="F:zinc ion binding"/>
    <property type="evidence" value="ECO:0007669"/>
    <property type="project" value="TreeGrafter"/>
</dbReference>
<feature type="transmembrane region" description="Helical" evidence="9">
    <location>
        <begin position="188"/>
        <end position="211"/>
    </location>
</feature>
<dbReference type="AlphaFoldDB" id="A0A553R2N6"/>
<reference evidence="11 12" key="1">
    <citation type="journal article" date="2019" name="Sci. Data">
        <title>Hybrid genome assembly and annotation of Danionella translucida.</title>
        <authorList>
            <person name="Kadobianskyi M."/>
            <person name="Schulze L."/>
            <person name="Schuelke M."/>
            <person name="Judkewitz B."/>
        </authorList>
    </citation>
    <scope>NUCLEOTIDE SEQUENCE [LARGE SCALE GENOMIC DNA]</scope>
    <source>
        <strain evidence="11 12">Bolton</strain>
    </source>
</reference>
<evidence type="ECO:0000256" key="6">
    <source>
        <dbReference type="ARBA" id="ARBA00022833"/>
    </source>
</evidence>
<evidence type="ECO:0000256" key="7">
    <source>
        <dbReference type="ARBA" id="ARBA00023136"/>
    </source>
</evidence>
<comment type="caution">
    <text evidence="11">The sequence shown here is derived from an EMBL/GenBank/DDBJ whole genome shotgun (WGS) entry which is preliminary data.</text>
</comment>
<comment type="subcellular location">
    <subcellularLocation>
        <location evidence="1">Endosome membrane</location>
        <topology evidence="1">Peripheral membrane protein</topology>
        <orientation evidence="1">Cytoplasmic side</orientation>
    </subcellularLocation>
    <subcellularLocation>
        <location evidence="2">Late endosome membrane</location>
    </subcellularLocation>
    <subcellularLocation>
        <location evidence="3">Lysosome membrane</location>
        <topology evidence="3">Peripheral membrane protein</topology>
        <orientation evidence="3">Cytoplasmic side</orientation>
    </subcellularLocation>
</comment>
<keyword evidence="9" id="KW-1133">Transmembrane helix</keyword>
<feature type="compositionally biased region" description="Polar residues" evidence="8">
    <location>
        <begin position="109"/>
        <end position="121"/>
    </location>
</feature>
<dbReference type="Pfam" id="PF10601">
    <property type="entry name" value="zf-LITAF-like"/>
    <property type="match status" value="1"/>
</dbReference>
<evidence type="ECO:0000256" key="5">
    <source>
        <dbReference type="ARBA" id="ARBA00022723"/>
    </source>
</evidence>
<evidence type="ECO:0000256" key="8">
    <source>
        <dbReference type="SAM" id="MobiDB-lite"/>
    </source>
</evidence>
<dbReference type="STRING" id="623744.A0A553R2N6"/>
<dbReference type="GO" id="GO:0098560">
    <property type="term" value="C:cytoplasmic side of late endosome membrane"/>
    <property type="evidence" value="ECO:0007669"/>
    <property type="project" value="TreeGrafter"/>
</dbReference>
<dbReference type="InterPro" id="IPR037519">
    <property type="entry name" value="LITAF_fam"/>
</dbReference>
<evidence type="ECO:0000256" key="4">
    <source>
        <dbReference type="ARBA" id="ARBA00005975"/>
    </source>
</evidence>
<keyword evidence="7 9" id="KW-0472">Membrane</keyword>
<dbReference type="PANTHER" id="PTHR23292:SF48">
    <property type="entry name" value="LIPOPOLYSACCHARIDE-INDUCED TUMOR NECROSIS FACTOR-ALPHA FACTOR HOMOLOG-RELATED"/>
    <property type="match status" value="1"/>
</dbReference>
<dbReference type="EMBL" id="SRMA01025297">
    <property type="protein sequence ID" value="TRY96440.1"/>
    <property type="molecule type" value="Genomic_DNA"/>
</dbReference>
<dbReference type="Proteomes" id="UP000316079">
    <property type="component" value="Unassembled WGS sequence"/>
</dbReference>
<evidence type="ECO:0000313" key="11">
    <source>
        <dbReference type="EMBL" id="TRY96440.1"/>
    </source>
</evidence>
<keyword evidence="6" id="KW-0862">Zinc</keyword>
<keyword evidence="5" id="KW-0479">Metal-binding</keyword>
<dbReference type="OrthoDB" id="4713066at2759"/>
<evidence type="ECO:0000256" key="1">
    <source>
        <dbReference type="ARBA" id="ARBA00004125"/>
    </source>
</evidence>
<dbReference type="SMART" id="SM00714">
    <property type="entry name" value="LITAF"/>
    <property type="match status" value="1"/>
</dbReference>
<sequence length="235" mass="25461">MCFWKGTYIMEDHNNDGLDLEELEEMAALEAFGAIETHESAPPYPGLPVDYGATMTHTPPYYSSPYPNVNMGYSSYPEPGVNLNFQGGPPKGIYPPVISAGPGMYTQATSPGIYPQATSPTPGMYPQPTSPIPGAHPQPPNPTPAAPPQTTTVTTSVMLPGLRDLPAQTVCPHCKHQVITITEHFSGLMAWAACGCLALVGCWPCCIVPFWMDSCKDVEHRCPNCNTVLSFYRRL</sequence>
<gene>
    <name evidence="11" type="ORF">DNTS_021466</name>
</gene>
<feature type="domain" description="LITAF" evidence="10">
    <location>
        <begin position="148"/>
        <end position="234"/>
    </location>
</feature>
<dbReference type="InterPro" id="IPR006629">
    <property type="entry name" value="LITAF"/>
</dbReference>
<evidence type="ECO:0000313" key="12">
    <source>
        <dbReference type="Proteomes" id="UP000316079"/>
    </source>
</evidence>
<evidence type="ECO:0000256" key="2">
    <source>
        <dbReference type="ARBA" id="ARBA00004414"/>
    </source>
</evidence>
<dbReference type="GO" id="GO:0005634">
    <property type="term" value="C:nucleus"/>
    <property type="evidence" value="ECO:0007669"/>
    <property type="project" value="TreeGrafter"/>
</dbReference>
<name>A0A553R2N6_9TELE</name>
<organism evidence="11 12">
    <name type="scientific">Danionella cerebrum</name>
    <dbReference type="NCBI Taxonomy" id="2873325"/>
    <lineage>
        <taxon>Eukaryota</taxon>
        <taxon>Metazoa</taxon>
        <taxon>Chordata</taxon>
        <taxon>Craniata</taxon>
        <taxon>Vertebrata</taxon>
        <taxon>Euteleostomi</taxon>
        <taxon>Actinopterygii</taxon>
        <taxon>Neopterygii</taxon>
        <taxon>Teleostei</taxon>
        <taxon>Ostariophysi</taxon>
        <taxon>Cypriniformes</taxon>
        <taxon>Danionidae</taxon>
        <taxon>Danioninae</taxon>
        <taxon>Danionella</taxon>
    </lineage>
</organism>